<dbReference type="InterPro" id="IPR001017">
    <property type="entry name" value="DH_E1"/>
</dbReference>
<gene>
    <name evidence="7 9" type="primary">pdhA</name>
    <name evidence="9" type="ORF">FRD01_07195</name>
</gene>
<evidence type="ECO:0000256" key="7">
    <source>
        <dbReference type="RuleBase" id="RU361139"/>
    </source>
</evidence>
<name>A0A5B8Y2S2_9DELT</name>
<evidence type="ECO:0000313" key="9">
    <source>
        <dbReference type="EMBL" id="QED30306.1"/>
    </source>
</evidence>
<feature type="domain" description="Dehydrogenase E1 component" evidence="8">
    <location>
        <begin position="4"/>
        <end position="300"/>
    </location>
</feature>
<evidence type="ECO:0000256" key="3">
    <source>
        <dbReference type="ARBA" id="ARBA00014159"/>
    </source>
</evidence>
<dbReference type="Pfam" id="PF00676">
    <property type="entry name" value="E1_dh"/>
    <property type="match status" value="1"/>
</dbReference>
<keyword evidence="4 7" id="KW-0560">Oxidoreductase</keyword>
<keyword evidence="10" id="KW-1185">Reference proteome</keyword>
<accession>A0A5B8Y2S2</accession>
<dbReference type="GO" id="GO:0006086">
    <property type="term" value="P:pyruvate decarboxylation to acetyl-CoA"/>
    <property type="evidence" value="ECO:0007669"/>
    <property type="project" value="InterPro"/>
</dbReference>
<reference evidence="9 10" key="1">
    <citation type="submission" date="2019-08" db="EMBL/GenBank/DDBJ databases">
        <authorList>
            <person name="Liang Q."/>
        </authorList>
    </citation>
    <scope>NUCLEOTIDE SEQUENCE [LARGE SCALE GENOMIC DNA]</scope>
    <source>
        <strain evidence="9 10">V1718</strain>
    </source>
</reference>
<sequence length="316" mass="35237">MYEEMLVLRRFEEVAGRQYQMGKIKGFCHLYIGQEPVSVGAMAGLEDKDYAVSAYRAHGHALSKGMTPREVMAELFGKETGCSRGKGGSMHLFSVEKKFYGGWGLVGGQVPTAAGIAFAAKYRDENAVTLCFLGDGAIHQGVVHETFNMAQLWKLPIVFIVENNKYAMGTELSRASSVHDLSEKALAYGMARAQVDGKDLFRSYYGIKDAIDRARNESLPTLLDVVTYRFRGHSMSDPANYRTKEELEAEMAADPLIRVQQWLASTQIRTPDQLNEMDAKAKDIAKDAVKFADDSAFPDPSELETDIYVDWSWDIE</sequence>
<evidence type="ECO:0000259" key="8">
    <source>
        <dbReference type="Pfam" id="PF00676"/>
    </source>
</evidence>
<evidence type="ECO:0000256" key="2">
    <source>
        <dbReference type="ARBA" id="ARBA00012281"/>
    </source>
</evidence>
<dbReference type="CDD" id="cd02000">
    <property type="entry name" value="TPP_E1_PDC_ADC_BCADC"/>
    <property type="match status" value="1"/>
</dbReference>
<comment type="catalytic activity">
    <reaction evidence="7">
        <text>N(6)-[(R)-lipoyl]-L-lysyl-[protein] + pyruvate + H(+) = N(6)-[(R)-S(8)-acetyldihydrolipoyl]-L-lysyl-[protein] + CO2</text>
        <dbReference type="Rhea" id="RHEA:19189"/>
        <dbReference type="Rhea" id="RHEA-COMP:10474"/>
        <dbReference type="Rhea" id="RHEA-COMP:10478"/>
        <dbReference type="ChEBI" id="CHEBI:15361"/>
        <dbReference type="ChEBI" id="CHEBI:15378"/>
        <dbReference type="ChEBI" id="CHEBI:16526"/>
        <dbReference type="ChEBI" id="CHEBI:83099"/>
        <dbReference type="ChEBI" id="CHEBI:83111"/>
        <dbReference type="EC" id="1.2.4.1"/>
    </reaction>
</comment>
<dbReference type="KEGG" id="bbae:FRD01_07195"/>
<dbReference type="NCBIfam" id="TIGR03182">
    <property type="entry name" value="PDH_E1_alph_y"/>
    <property type="match status" value="1"/>
</dbReference>
<keyword evidence="6 7" id="KW-0670">Pyruvate</keyword>
<dbReference type="AlphaFoldDB" id="A0A5B8Y2S2"/>
<comment type="cofactor">
    <cofactor evidence="1 7">
        <name>thiamine diphosphate</name>
        <dbReference type="ChEBI" id="CHEBI:58937"/>
    </cofactor>
</comment>
<dbReference type="Gene3D" id="3.40.50.970">
    <property type="match status" value="1"/>
</dbReference>
<dbReference type="OrthoDB" id="9766715at2"/>
<protein>
    <recommendedName>
        <fullName evidence="3 7">Pyruvate dehydrogenase E1 component subunit alpha</fullName>
        <ecNumber evidence="2 7">1.2.4.1</ecNumber>
    </recommendedName>
</protein>
<evidence type="ECO:0000256" key="1">
    <source>
        <dbReference type="ARBA" id="ARBA00001964"/>
    </source>
</evidence>
<comment type="subunit">
    <text evidence="7">Heterodimer of an alpha and a beta chain.</text>
</comment>
<dbReference type="Proteomes" id="UP000321595">
    <property type="component" value="Chromosome"/>
</dbReference>
<evidence type="ECO:0000256" key="5">
    <source>
        <dbReference type="ARBA" id="ARBA00023052"/>
    </source>
</evidence>
<dbReference type="InterPro" id="IPR017597">
    <property type="entry name" value="Pyrv_DH_E1_asu_subgrp-y"/>
</dbReference>
<comment type="function">
    <text evidence="7">The pyruvate dehydrogenase complex catalyzes the overall conversion of pyruvate to acetyl-CoA and CO(2).</text>
</comment>
<evidence type="ECO:0000256" key="6">
    <source>
        <dbReference type="ARBA" id="ARBA00023317"/>
    </source>
</evidence>
<keyword evidence="5 7" id="KW-0786">Thiamine pyrophosphate</keyword>
<proteinExistence type="predicted"/>
<dbReference type="PANTHER" id="PTHR11516">
    <property type="entry name" value="PYRUVATE DEHYDROGENASE E1 COMPONENT, ALPHA SUBUNIT BACTERIAL AND ORGANELLAR"/>
    <property type="match status" value="1"/>
</dbReference>
<dbReference type="FunFam" id="3.40.50.970:FF:000013">
    <property type="entry name" value="Pyruvate dehydrogenase E1 component subunit alpha"/>
    <property type="match status" value="1"/>
</dbReference>
<dbReference type="PANTHER" id="PTHR11516:SF60">
    <property type="entry name" value="PYRUVATE DEHYDROGENASE E1 COMPONENT SUBUNIT ALPHA"/>
    <property type="match status" value="1"/>
</dbReference>
<evidence type="ECO:0000256" key="4">
    <source>
        <dbReference type="ARBA" id="ARBA00023002"/>
    </source>
</evidence>
<evidence type="ECO:0000313" key="10">
    <source>
        <dbReference type="Proteomes" id="UP000321595"/>
    </source>
</evidence>
<organism evidence="9 10">
    <name type="scientific">Microvenator marinus</name>
    <dbReference type="NCBI Taxonomy" id="2600177"/>
    <lineage>
        <taxon>Bacteria</taxon>
        <taxon>Deltaproteobacteria</taxon>
        <taxon>Bradymonadales</taxon>
        <taxon>Microvenatoraceae</taxon>
        <taxon>Microvenator</taxon>
    </lineage>
</organism>
<dbReference type="GO" id="GO:0004739">
    <property type="term" value="F:pyruvate dehydrogenase (acetyl-transferring) activity"/>
    <property type="evidence" value="ECO:0007669"/>
    <property type="project" value="UniProtKB-UniRule"/>
</dbReference>
<dbReference type="InterPro" id="IPR050642">
    <property type="entry name" value="PDH_E1_Alpha_Subunit"/>
</dbReference>
<dbReference type="EMBL" id="CP042467">
    <property type="protein sequence ID" value="QED30306.1"/>
    <property type="molecule type" value="Genomic_DNA"/>
</dbReference>
<dbReference type="EC" id="1.2.4.1" evidence="2 7"/>
<dbReference type="InterPro" id="IPR029061">
    <property type="entry name" value="THDP-binding"/>
</dbReference>
<dbReference type="SUPFAM" id="SSF52518">
    <property type="entry name" value="Thiamin diphosphate-binding fold (THDP-binding)"/>
    <property type="match status" value="1"/>
</dbReference>